<proteinExistence type="predicted"/>
<dbReference type="EMBL" id="CP031933">
    <property type="protein sequence ID" value="AYE38327.1"/>
    <property type="molecule type" value="Genomic_DNA"/>
</dbReference>
<dbReference type="PROSITE" id="PS50930">
    <property type="entry name" value="HTH_LYTTR"/>
    <property type="match status" value="1"/>
</dbReference>
<dbReference type="InterPro" id="IPR027417">
    <property type="entry name" value="P-loop_NTPase"/>
</dbReference>
<dbReference type="Gene3D" id="3.40.50.300">
    <property type="entry name" value="P-loop containing nucleotide triphosphate hydrolases"/>
    <property type="match status" value="1"/>
</dbReference>
<dbReference type="InterPro" id="IPR003439">
    <property type="entry name" value="ABC_transporter-like_ATP-bd"/>
</dbReference>
<reference evidence="4" key="1">
    <citation type="submission" date="2018-08" db="EMBL/GenBank/DDBJ databases">
        <title>Genome of Lactobacillus sp. HBUAS52074.</title>
        <authorList>
            <person name="Guo Z."/>
            <person name="Zhang Z.D."/>
        </authorList>
    </citation>
    <scope>NUCLEOTIDE SEQUENCE [LARGE SCALE GENOMIC DNA]</scope>
    <source>
        <strain evidence="4">HBUAS52074</strain>
    </source>
</reference>
<dbReference type="RefSeq" id="WP_120142576.1">
    <property type="nucleotide sequence ID" value="NZ_CP031933.2"/>
</dbReference>
<dbReference type="PROSITE" id="PS50893">
    <property type="entry name" value="ABC_TRANSPORTER_2"/>
    <property type="match status" value="1"/>
</dbReference>
<dbReference type="SUPFAM" id="SSF52540">
    <property type="entry name" value="P-loop containing nucleoside triphosphate hydrolases"/>
    <property type="match status" value="1"/>
</dbReference>
<dbReference type="SMART" id="SM00850">
    <property type="entry name" value="LytTR"/>
    <property type="match status" value="1"/>
</dbReference>
<evidence type="ECO:0000259" key="2">
    <source>
        <dbReference type="PROSITE" id="PS50930"/>
    </source>
</evidence>
<dbReference type="Proteomes" id="UP000267208">
    <property type="component" value="Chromosome"/>
</dbReference>
<dbReference type="GO" id="GO:0000156">
    <property type="term" value="F:phosphorelay response regulator activity"/>
    <property type="evidence" value="ECO:0007669"/>
    <property type="project" value="InterPro"/>
</dbReference>
<evidence type="ECO:0000259" key="1">
    <source>
        <dbReference type="PROSITE" id="PS50893"/>
    </source>
</evidence>
<accession>A0A386PV23</accession>
<keyword evidence="3" id="KW-0067">ATP-binding</keyword>
<dbReference type="PANTHER" id="PTHR37299">
    <property type="entry name" value="TRANSCRIPTIONAL REGULATOR-RELATED"/>
    <property type="match status" value="1"/>
</dbReference>
<dbReference type="Pfam" id="PF04397">
    <property type="entry name" value="LytTR"/>
    <property type="match status" value="1"/>
</dbReference>
<keyword evidence="3" id="KW-0547">Nucleotide-binding</keyword>
<dbReference type="InterPro" id="IPR046947">
    <property type="entry name" value="LytR-like"/>
</dbReference>
<gene>
    <name evidence="3" type="ORF">D1B17_06640</name>
</gene>
<dbReference type="InterPro" id="IPR007492">
    <property type="entry name" value="LytTR_DNA-bd_dom"/>
</dbReference>
<organism evidence="3 4">
    <name type="scientific">Companilactobacillus zhachilii</name>
    <dbReference type="NCBI Taxonomy" id="2304606"/>
    <lineage>
        <taxon>Bacteria</taxon>
        <taxon>Bacillati</taxon>
        <taxon>Bacillota</taxon>
        <taxon>Bacilli</taxon>
        <taxon>Lactobacillales</taxon>
        <taxon>Lactobacillaceae</taxon>
        <taxon>Companilactobacillus</taxon>
    </lineage>
</organism>
<feature type="domain" description="HTH LytTR-type" evidence="2">
    <location>
        <begin position="204"/>
        <end position="310"/>
    </location>
</feature>
<dbReference type="GO" id="GO:0005524">
    <property type="term" value="F:ATP binding"/>
    <property type="evidence" value="ECO:0007669"/>
    <property type="project" value="UniProtKB-KW"/>
</dbReference>
<feature type="domain" description="ABC transporter" evidence="1">
    <location>
        <begin position="4"/>
        <end position="212"/>
    </location>
</feature>
<dbReference type="OrthoDB" id="9809318at2"/>
<dbReference type="Gene3D" id="2.40.50.1020">
    <property type="entry name" value="LytTr DNA-binding domain"/>
    <property type="match status" value="1"/>
</dbReference>
<dbReference type="KEGG" id="lzh:D1B17_06640"/>
<sequence length="313" mass="36305">MNLVELNDVTIANNLVHYSLSIQQYERLGLVMDNQESQLLLDLLSGRIFPSSGNFQLNAELMFKRDTDGMYDDLTVKTYLKLFFELAKTRIDLKQVMEIFHLDSEMKTKISNLSVDQKERLHLLRIYLFQPKILLLESPLRKLTSSGARLYLELVEYLRTKGITIVVMASSLNELQQLSTVCYRINNNRLEKIDSSATKNNLKIVSRRNEQIIYFDVSEIDFIESINGVTNLSVAGKYYPVNFTLNEMTAKLVSEDFFRCHRSYIVNLKMVLSIENYSKNSYTIILKNQSRTELPLSRTKVTEIKQLLGTIQR</sequence>
<dbReference type="InterPro" id="IPR012046">
    <property type="entry name" value="LytTR_ABC"/>
</dbReference>
<dbReference type="AlphaFoldDB" id="A0A386PV23"/>
<evidence type="ECO:0000313" key="4">
    <source>
        <dbReference type="Proteomes" id="UP000267208"/>
    </source>
</evidence>
<protein>
    <submittedName>
        <fullName evidence="3">ABC transporter ATP-binding protein</fullName>
    </submittedName>
</protein>
<dbReference type="PIRSF" id="PIRSF036612">
    <property type="entry name" value="ABC_ATP_LytTR"/>
    <property type="match status" value="1"/>
</dbReference>
<name>A0A386PV23_9LACO</name>
<keyword evidence="4" id="KW-1185">Reference proteome</keyword>
<dbReference type="PANTHER" id="PTHR37299:SF1">
    <property type="entry name" value="STAGE 0 SPORULATION PROTEIN A HOMOLOG"/>
    <property type="match status" value="1"/>
</dbReference>
<dbReference type="GO" id="GO:0003677">
    <property type="term" value="F:DNA binding"/>
    <property type="evidence" value="ECO:0007669"/>
    <property type="project" value="InterPro"/>
</dbReference>
<evidence type="ECO:0000313" key="3">
    <source>
        <dbReference type="EMBL" id="AYE38327.1"/>
    </source>
</evidence>
<dbReference type="GO" id="GO:0016887">
    <property type="term" value="F:ATP hydrolysis activity"/>
    <property type="evidence" value="ECO:0007669"/>
    <property type="project" value="InterPro"/>
</dbReference>